<dbReference type="PANTHER" id="PTHR46401:SF2">
    <property type="entry name" value="GLYCOSYLTRANSFERASE WBBK-RELATED"/>
    <property type="match status" value="1"/>
</dbReference>
<dbReference type="CAZy" id="GT4">
    <property type="family name" value="Glycosyltransferase Family 4"/>
</dbReference>
<dbReference type="Pfam" id="PF09314">
    <property type="entry name" value="DUF1972"/>
    <property type="match status" value="1"/>
</dbReference>
<feature type="domain" description="Glycosyl transferase family 1" evidence="2">
    <location>
        <begin position="191"/>
        <end position="336"/>
    </location>
</feature>
<evidence type="ECO:0000313" key="4">
    <source>
        <dbReference type="EMBL" id="AAZ65839.1"/>
    </source>
</evidence>
<dbReference type="Gene3D" id="3.40.50.2000">
    <property type="entry name" value="Glycogen Phosphorylase B"/>
    <property type="match status" value="2"/>
</dbReference>
<dbReference type="BioCyc" id="MetaCyc:MONOMER-21656"/>
<name>Q45XG3_ECOLX</name>
<reference evidence="5" key="1">
    <citation type="journal article" date="2007" name="Appl. Environ. Microbiol.">
        <title>DNA microarray-based identification of serogroups and virulence gene patterns of Escherichia coli isolates associated with porcine postweaning diarrhea and edema disease.</title>
        <authorList>
            <person name="Han W."/>
            <person name="Liu B."/>
            <person name="Cao B."/>
            <person name="Beutin L."/>
            <person name="Kruger U."/>
            <person name="Liu H."/>
            <person name="Li Y."/>
            <person name="Liu Y."/>
            <person name="Feng L."/>
            <person name="Wang L."/>
        </authorList>
    </citation>
    <scope>NUCLEOTIDE SEQUENCE</scope>
</reference>
<dbReference type="GO" id="GO:0016757">
    <property type="term" value="F:glycosyltransferase activity"/>
    <property type="evidence" value="ECO:0007669"/>
    <property type="project" value="InterPro"/>
</dbReference>
<dbReference type="EMBL" id="AASWIS010000041">
    <property type="protein sequence ID" value="EFH5895180.1"/>
    <property type="molecule type" value="Genomic_DNA"/>
</dbReference>
<organism evidence="4">
    <name type="scientific">Escherichia coli</name>
    <dbReference type="NCBI Taxonomy" id="562"/>
    <lineage>
        <taxon>Bacteria</taxon>
        <taxon>Pseudomonadati</taxon>
        <taxon>Pseudomonadota</taxon>
        <taxon>Gammaproteobacteria</taxon>
        <taxon>Enterobacterales</taxon>
        <taxon>Enterobacteriaceae</taxon>
        <taxon>Escherichia</taxon>
    </lineage>
</organism>
<dbReference type="PANTHER" id="PTHR46401">
    <property type="entry name" value="GLYCOSYLTRANSFERASE WBBK-RELATED"/>
    <property type="match status" value="1"/>
</dbReference>
<dbReference type="SUPFAM" id="SSF53756">
    <property type="entry name" value="UDP-Glycosyltransferase/glycogen phosphorylase"/>
    <property type="match status" value="1"/>
</dbReference>
<gene>
    <name evidence="5" type="primary">wbuV</name>
    <name evidence="6" type="ORF">GOP25_23675</name>
</gene>
<sequence>MTEQFSEKKIDVVGIVGLPACYGGFESLVQNLVDYQSQNIKYNVYCSRKKYKNTPKKYKRADLKYIPFDANGSSSILYDIYSLFLSLFNKVDVVLILGVSGCVFLPIYRFFSSSKVIVNIDGLEWKRAKWKGIAKWYLKISEKIAVKYSDVVVADNEAIAKYVLKKYGLEAKIIAYGGDHSLVKKPISVIKEDYFFTVCRIEPENNIRMILEAFKNTTHSLKIVGNWDSSLYGRRLKEEFGNYNNIEIIDPIYDSDILFNFRSLCRGYIHGHSAGGTNPSLVEAMHFQIPIIAFDCDFNRFTTDNYAFYFKNKNELSFIVNDILNGNQNEQAEICAKKMKEIATKKYTWDTIAKMYEELY</sequence>
<dbReference type="EMBL" id="DQ091854">
    <property type="protein sequence ID" value="AAZ65839.1"/>
    <property type="molecule type" value="Genomic_DNA"/>
</dbReference>
<protein>
    <submittedName>
        <fullName evidence="6">DUF1972 domain-containing protein</fullName>
    </submittedName>
    <submittedName>
        <fullName evidence="5">WbuV</fullName>
    </submittedName>
</protein>
<reference evidence="6 7" key="3">
    <citation type="submission" date="2019-12" db="EMBL/GenBank/DDBJ databases">
        <authorList>
            <consortium name="GenomeTrakr network: Whole genome sequencing for foodborne pathogen traceback"/>
        </authorList>
    </citation>
    <scope>NUCLEOTIDE SEQUENCE [LARGE SCALE GENOMIC DNA]</scope>
    <source>
        <strain evidence="6 7">PSU-2243</strain>
    </source>
</reference>
<dbReference type="PATRIC" id="fig|562.6988.peg.3819"/>
<feature type="domain" description="DUF1972" evidence="3">
    <location>
        <begin position="9"/>
        <end position="179"/>
    </location>
</feature>
<proteinExistence type="predicted"/>
<dbReference type="Proteomes" id="UP000531813">
    <property type="component" value="Unassembled WGS sequence"/>
</dbReference>
<reference evidence="4" key="2">
    <citation type="submission" date="2009-09" db="EMBL/GenBank/DDBJ databases">
        <title>The Escherichia coli O149 O-antigen gene cluster.</title>
        <authorList>
            <person name="Goswami P."/>
            <person name="Boerlin P."/>
            <person name="Gyles C.L."/>
            <person name="Poppe C."/>
        </authorList>
    </citation>
    <scope>NUCLEOTIDE SEQUENCE</scope>
</reference>
<evidence type="ECO:0000256" key="1">
    <source>
        <dbReference type="ARBA" id="ARBA00022679"/>
    </source>
</evidence>
<evidence type="ECO:0000259" key="2">
    <source>
        <dbReference type="Pfam" id="PF00534"/>
    </source>
</evidence>
<evidence type="ECO:0000259" key="3">
    <source>
        <dbReference type="Pfam" id="PF09314"/>
    </source>
</evidence>
<dbReference type="EMBL" id="DQ868764">
    <property type="protein sequence ID" value="ABI98968.1"/>
    <property type="molecule type" value="Genomic_DNA"/>
</dbReference>
<evidence type="ECO:0000313" key="6">
    <source>
        <dbReference type="EMBL" id="EFH5895180.1"/>
    </source>
</evidence>
<dbReference type="InterPro" id="IPR015393">
    <property type="entry name" value="DUF1972"/>
</dbReference>
<keyword evidence="1" id="KW-0808">Transferase</keyword>
<evidence type="ECO:0000313" key="7">
    <source>
        <dbReference type="Proteomes" id="UP000531813"/>
    </source>
</evidence>
<dbReference type="RefSeq" id="WP_000139178.1">
    <property type="nucleotide sequence ID" value="NZ_AP027417.1"/>
</dbReference>
<evidence type="ECO:0000313" key="5">
    <source>
        <dbReference type="EMBL" id="ABI98968.1"/>
    </source>
</evidence>
<dbReference type="InterPro" id="IPR001296">
    <property type="entry name" value="Glyco_trans_1"/>
</dbReference>
<accession>Q45XG3</accession>
<dbReference type="AlphaFoldDB" id="Q45XG3"/>
<dbReference type="Pfam" id="PF00534">
    <property type="entry name" value="Glycos_transf_1"/>
    <property type="match status" value="1"/>
</dbReference>